<reference evidence="1" key="3">
    <citation type="submission" date="2022-06" db="UniProtKB">
        <authorList>
            <consortium name="EnsemblPlants"/>
        </authorList>
    </citation>
    <scope>IDENTIFICATION</scope>
</reference>
<protein>
    <submittedName>
        <fullName evidence="1">Uncharacterized protein</fullName>
    </submittedName>
</protein>
<evidence type="ECO:0000313" key="1">
    <source>
        <dbReference type="EnsemblPlants" id="TuG1812G0600000016.01.T02"/>
    </source>
</evidence>
<proteinExistence type="predicted"/>
<name>A0A8R7UNG6_TRIUA</name>
<organism evidence="1 2">
    <name type="scientific">Triticum urartu</name>
    <name type="common">Red wild einkorn</name>
    <name type="synonym">Crithodium urartu</name>
    <dbReference type="NCBI Taxonomy" id="4572"/>
    <lineage>
        <taxon>Eukaryota</taxon>
        <taxon>Viridiplantae</taxon>
        <taxon>Streptophyta</taxon>
        <taxon>Embryophyta</taxon>
        <taxon>Tracheophyta</taxon>
        <taxon>Spermatophyta</taxon>
        <taxon>Magnoliopsida</taxon>
        <taxon>Liliopsida</taxon>
        <taxon>Poales</taxon>
        <taxon>Poaceae</taxon>
        <taxon>BOP clade</taxon>
        <taxon>Pooideae</taxon>
        <taxon>Triticodae</taxon>
        <taxon>Triticeae</taxon>
        <taxon>Triticinae</taxon>
        <taxon>Triticum</taxon>
    </lineage>
</organism>
<accession>A0A8R7UNG6</accession>
<dbReference type="Proteomes" id="UP000015106">
    <property type="component" value="Chromosome 6"/>
</dbReference>
<dbReference type="EnsemblPlants" id="TuG1812G0600000016.01.T02">
    <property type="protein sequence ID" value="TuG1812G0600000016.01.T02"/>
    <property type="gene ID" value="TuG1812G0600000016.01"/>
</dbReference>
<sequence length="66" mass="7428">MSTDATIQLRHPIVVRFRSSLFHTASKSKWKASTPGNYLFACALTKLNKILVSLRCTTLIFCITIL</sequence>
<keyword evidence="2" id="KW-1185">Reference proteome</keyword>
<reference evidence="2" key="1">
    <citation type="journal article" date="2013" name="Nature">
        <title>Draft genome of the wheat A-genome progenitor Triticum urartu.</title>
        <authorList>
            <person name="Ling H.Q."/>
            <person name="Zhao S."/>
            <person name="Liu D."/>
            <person name="Wang J."/>
            <person name="Sun H."/>
            <person name="Zhang C."/>
            <person name="Fan H."/>
            <person name="Li D."/>
            <person name="Dong L."/>
            <person name="Tao Y."/>
            <person name="Gao C."/>
            <person name="Wu H."/>
            <person name="Li Y."/>
            <person name="Cui Y."/>
            <person name="Guo X."/>
            <person name="Zheng S."/>
            <person name="Wang B."/>
            <person name="Yu K."/>
            <person name="Liang Q."/>
            <person name="Yang W."/>
            <person name="Lou X."/>
            <person name="Chen J."/>
            <person name="Feng M."/>
            <person name="Jian J."/>
            <person name="Zhang X."/>
            <person name="Luo G."/>
            <person name="Jiang Y."/>
            <person name="Liu J."/>
            <person name="Wang Z."/>
            <person name="Sha Y."/>
            <person name="Zhang B."/>
            <person name="Wu H."/>
            <person name="Tang D."/>
            <person name="Shen Q."/>
            <person name="Xue P."/>
            <person name="Zou S."/>
            <person name="Wang X."/>
            <person name="Liu X."/>
            <person name="Wang F."/>
            <person name="Yang Y."/>
            <person name="An X."/>
            <person name="Dong Z."/>
            <person name="Zhang K."/>
            <person name="Zhang X."/>
            <person name="Luo M.C."/>
            <person name="Dvorak J."/>
            <person name="Tong Y."/>
            <person name="Wang J."/>
            <person name="Yang H."/>
            <person name="Li Z."/>
            <person name="Wang D."/>
            <person name="Zhang A."/>
            <person name="Wang J."/>
        </authorList>
    </citation>
    <scope>NUCLEOTIDE SEQUENCE</scope>
    <source>
        <strain evidence="2">cv. G1812</strain>
    </source>
</reference>
<dbReference type="Gramene" id="TuG1812G0600000016.01.T02">
    <property type="protein sequence ID" value="TuG1812G0600000016.01.T02"/>
    <property type="gene ID" value="TuG1812G0600000016.01"/>
</dbReference>
<evidence type="ECO:0000313" key="2">
    <source>
        <dbReference type="Proteomes" id="UP000015106"/>
    </source>
</evidence>
<reference evidence="1" key="2">
    <citation type="submission" date="2018-03" db="EMBL/GenBank/DDBJ databases">
        <title>The Triticum urartu genome reveals the dynamic nature of wheat genome evolution.</title>
        <authorList>
            <person name="Ling H."/>
            <person name="Ma B."/>
            <person name="Shi X."/>
            <person name="Liu H."/>
            <person name="Dong L."/>
            <person name="Sun H."/>
            <person name="Cao Y."/>
            <person name="Gao Q."/>
            <person name="Zheng S."/>
            <person name="Li Y."/>
            <person name="Yu Y."/>
            <person name="Du H."/>
            <person name="Qi M."/>
            <person name="Li Y."/>
            <person name="Yu H."/>
            <person name="Cui Y."/>
            <person name="Wang N."/>
            <person name="Chen C."/>
            <person name="Wu H."/>
            <person name="Zhao Y."/>
            <person name="Zhang J."/>
            <person name="Li Y."/>
            <person name="Zhou W."/>
            <person name="Zhang B."/>
            <person name="Hu W."/>
            <person name="Eijk M."/>
            <person name="Tang J."/>
            <person name="Witsenboer H."/>
            <person name="Zhao S."/>
            <person name="Li Z."/>
            <person name="Zhang A."/>
            <person name="Wang D."/>
            <person name="Liang C."/>
        </authorList>
    </citation>
    <scope>NUCLEOTIDE SEQUENCE [LARGE SCALE GENOMIC DNA]</scope>
    <source>
        <strain evidence="1">cv. G1812</strain>
    </source>
</reference>
<dbReference type="AlphaFoldDB" id="A0A8R7UNG6"/>